<comment type="caution">
    <text evidence="17">The sequence shown here is derived from an EMBL/GenBank/DDBJ whole genome shotgun (WGS) entry which is preliminary data.</text>
</comment>
<dbReference type="Gene3D" id="3.30.830.10">
    <property type="entry name" value="Metalloenzyme, LuxS/M16 peptidase-like"/>
    <property type="match status" value="4"/>
</dbReference>
<evidence type="ECO:0000256" key="8">
    <source>
        <dbReference type="ARBA" id="ARBA00066874"/>
    </source>
</evidence>
<dbReference type="GO" id="GO:0051603">
    <property type="term" value="P:proteolysis involved in protein catabolic process"/>
    <property type="evidence" value="ECO:0007669"/>
    <property type="project" value="TreeGrafter"/>
</dbReference>
<feature type="domain" description="Peptidase M16 C-terminal" evidence="14">
    <location>
        <begin position="293"/>
        <end position="468"/>
    </location>
</feature>
<protein>
    <recommendedName>
        <fullName evidence="9">Insulin-degrading enzyme</fullName>
        <ecNumber evidence="8">3.4.24.56</ecNumber>
    </recommendedName>
    <alternativeName>
        <fullName evidence="11">Insulin protease</fullName>
    </alternativeName>
    <alternativeName>
        <fullName evidence="10">Insulysin</fullName>
    </alternativeName>
</protein>
<dbReference type="PANTHER" id="PTHR43690:SF18">
    <property type="entry name" value="INSULIN-DEGRADING ENZYME-RELATED"/>
    <property type="match status" value="1"/>
</dbReference>
<sequence>MLLNFAFKQAKLLNCAIKSPLAHSNNSSVRAIFTKKSSNLDTSSYRLTSSRQYTSFKIFSKNQNCINNNRRVLVVLEKNQGPSFYNSLNKPMSTTPVNLKLLESYDHIVQSNQDKRLYRGILLDNQIRCLLISDPLTDRSAASVDVHAGYLLDPREFPGLAHFCEHMLFMGSKKYPVENMFQKFIDDHAGSTNAYTAGENTNYHFEIATDHFKEALDIFAQFFISPLFDNGSTDREINAVDSENQKNLQSDAWRLDQLEKATSRPDHPYSKFGTGNLNTLKTEPEKLGLPPVREELLKYHNNYYSSNLMTLCLLGKENLDQLQQYAVDMFSDIPNKKFPKVDFDPNPFGPNEVQTIKYVVPVKDIRQLSINWAIPDYRDLYESNPPSYISHLVGHEGDGSLLSELKRRGWCNHLYAGSRREARGFQFFGINLDLTEEGAENVDNIIKLIYQYLKMLKSQEPVKWVFDEMNNLGKISFTFKDKERPINFVSNLTSDLHIFSMENILSANYYLTKFNPEGIRELYDHMTPEKMRVTVIGKKYEGKTDQKEKWYGTDFKMEKISNEKINELKSIELNEVFSIPPPNSFIPNDLSVLNNTNISNFPRLIQTSPLTRLWYKEDTKFLLPKAVVKVELRNPLVYFDPVNSNMSNLFVDLLIDSLSQVLYPAELADLKYNITPTNYGLNVSLSGFSDKLNVLLETIFERMATFKIDEQRFNILKESYQRNLQNFEAEQPFKHAVYYMTQLISEKGWTKKQLLEALNDFTIEDLQRFITKVLTQGVFIESVMFGNLTEERAKEFVNTIETKLKSAQVNRIRPLEKIHRNNLRQVIIPDGGNYVFIKNNTVHKTSSIETYYQCGVQNTHNNALVELFCQVINESCFNILRTQEQLGYIVASGSRNFGGAQGVRIIVQSDRSPLYLDERIENFLNLTEESLNKMTDEEFKTHVEALVLIKLEEPKRMTKQCDIFWNEINSHQYNFDRENIEVEELRKLTKENLLEFFNTFISSKSEKRRKLAVYVNPPEMNSELTPDKLKGKLIEDLNEWRSSLSLYPNAKPYMKIE</sequence>
<dbReference type="Pfam" id="PF00675">
    <property type="entry name" value="Peptidase_M16"/>
    <property type="match status" value="1"/>
</dbReference>
<evidence type="ECO:0000256" key="9">
    <source>
        <dbReference type="ARBA" id="ARBA00070422"/>
    </source>
</evidence>
<evidence type="ECO:0000259" key="16">
    <source>
        <dbReference type="Pfam" id="PF22456"/>
    </source>
</evidence>
<dbReference type="PANTHER" id="PTHR43690">
    <property type="entry name" value="NARDILYSIN"/>
    <property type="match status" value="1"/>
</dbReference>
<dbReference type="GO" id="GO:0004222">
    <property type="term" value="F:metalloendopeptidase activity"/>
    <property type="evidence" value="ECO:0007669"/>
    <property type="project" value="UniProtKB-EC"/>
</dbReference>
<feature type="domain" description="Coenzyme PQQ synthesis protein F-like C-terminal lobe" evidence="16">
    <location>
        <begin position="867"/>
        <end position="965"/>
    </location>
</feature>
<evidence type="ECO:0000256" key="3">
    <source>
        <dbReference type="ARBA" id="ARBA00022723"/>
    </source>
</evidence>
<evidence type="ECO:0000256" key="2">
    <source>
        <dbReference type="ARBA" id="ARBA00022670"/>
    </source>
</evidence>
<comment type="catalytic activity">
    <reaction evidence="7">
        <text>Degradation of insulin, glucagon and other polypeptides. No action on proteins.</text>
        <dbReference type="EC" id="3.4.24.56"/>
    </reaction>
</comment>
<dbReference type="EMBL" id="CAJNOC010001564">
    <property type="protein sequence ID" value="CAF0874976.1"/>
    <property type="molecule type" value="Genomic_DNA"/>
</dbReference>
<dbReference type="Proteomes" id="UP000663879">
    <property type="component" value="Unassembled WGS sequence"/>
</dbReference>
<dbReference type="OrthoDB" id="952271at2759"/>
<dbReference type="InterPro" id="IPR050626">
    <property type="entry name" value="Peptidase_M16"/>
</dbReference>
<keyword evidence="3" id="KW-0479">Metal-binding</keyword>
<evidence type="ECO:0000256" key="7">
    <source>
        <dbReference type="ARBA" id="ARBA00052248"/>
    </source>
</evidence>
<proteinExistence type="inferred from homology"/>
<evidence type="ECO:0000256" key="5">
    <source>
        <dbReference type="ARBA" id="ARBA00022833"/>
    </source>
</evidence>
<dbReference type="InterPro" id="IPR011249">
    <property type="entry name" value="Metalloenz_LuxS/M16"/>
</dbReference>
<comment type="similarity">
    <text evidence="1 12">Belongs to the peptidase M16 family.</text>
</comment>
<keyword evidence="18" id="KW-1185">Reference proteome</keyword>
<reference evidence="17" key="1">
    <citation type="submission" date="2021-02" db="EMBL/GenBank/DDBJ databases">
        <authorList>
            <person name="Nowell W R."/>
        </authorList>
    </citation>
    <scope>NUCLEOTIDE SEQUENCE</scope>
    <source>
        <strain evidence="17">Ploen Becks lab</strain>
    </source>
</reference>
<evidence type="ECO:0000313" key="17">
    <source>
        <dbReference type="EMBL" id="CAF0874976.1"/>
    </source>
</evidence>
<evidence type="ECO:0000256" key="10">
    <source>
        <dbReference type="ARBA" id="ARBA00074992"/>
    </source>
</evidence>
<keyword evidence="2" id="KW-0645">Protease</keyword>
<name>A0A813XEP2_9BILA</name>
<dbReference type="Pfam" id="PF05193">
    <property type="entry name" value="Peptidase_M16_C"/>
    <property type="match status" value="1"/>
</dbReference>
<evidence type="ECO:0000259" key="13">
    <source>
        <dbReference type="Pfam" id="PF00675"/>
    </source>
</evidence>
<dbReference type="InterPro" id="IPR001431">
    <property type="entry name" value="Pept_M16_Zn_BS"/>
</dbReference>
<dbReference type="PROSITE" id="PS00143">
    <property type="entry name" value="INSULINASE"/>
    <property type="match status" value="1"/>
</dbReference>
<dbReference type="EC" id="3.4.24.56" evidence="8"/>
<evidence type="ECO:0000259" key="14">
    <source>
        <dbReference type="Pfam" id="PF05193"/>
    </source>
</evidence>
<feature type="domain" description="Peptidase M16 N-terminal" evidence="13">
    <location>
        <begin position="129"/>
        <end position="266"/>
    </location>
</feature>
<keyword evidence="5" id="KW-0862">Zinc</keyword>
<dbReference type="FunFam" id="3.30.830.10:FF:000003">
    <property type="entry name" value="Insulin-degrading enzyme"/>
    <property type="match status" value="1"/>
</dbReference>
<dbReference type="InterPro" id="IPR032632">
    <property type="entry name" value="Peptidase_M16_M"/>
</dbReference>
<dbReference type="Pfam" id="PF22456">
    <property type="entry name" value="PqqF-like_C_4"/>
    <property type="match status" value="1"/>
</dbReference>
<dbReference type="GO" id="GO:0043171">
    <property type="term" value="P:peptide catabolic process"/>
    <property type="evidence" value="ECO:0007669"/>
    <property type="project" value="TreeGrafter"/>
</dbReference>
<dbReference type="Pfam" id="PF16187">
    <property type="entry name" value="Peptidase_M16_M"/>
    <property type="match status" value="1"/>
</dbReference>
<dbReference type="AlphaFoldDB" id="A0A813XEP2"/>
<dbReference type="InterPro" id="IPR054734">
    <property type="entry name" value="PqqF-like_C_4"/>
</dbReference>
<dbReference type="GO" id="GO:0005829">
    <property type="term" value="C:cytosol"/>
    <property type="evidence" value="ECO:0007669"/>
    <property type="project" value="TreeGrafter"/>
</dbReference>
<gene>
    <name evidence="17" type="ORF">OXX778_LOCUS10123</name>
</gene>
<dbReference type="SUPFAM" id="SSF63411">
    <property type="entry name" value="LuxS/MPP-like metallohydrolase"/>
    <property type="match status" value="4"/>
</dbReference>
<feature type="domain" description="Peptidase M16 middle/third" evidence="15">
    <location>
        <begin position="477"/>
        <end position="757"/>
    </location>
</feature>
<dbReference type="GO" id="GO:0046872">
    <property type="term" value="F:metal ion binding"/>
    <property type="evidence" value="ECO:0007669"/>
    <property type="project" value="UniProtKB-KW"/>
</dbReference>
<keyword evidence="4" id="KW-0378">Hydrolase</keyword>
<accession>A0A813XEP2</accession>
<evidence type="ECO:0000256" key="4">
    <source>
        <dbReference type="ARBA" id="ARBA00022801"/>
    </source>
</evidence>
<dbReference type="InterPro" id="IPR007863">
    <property type="entry name" value="Peptidase_M16_C"/>
</dbReference>
<organism evidence="17 18">
    <name type="scientific">Brachionus calyciflorus</name>
    <dbReference type="NCBI Taxonomy" id="104777"/>
    <lineage>
        <taxon>Eukaryota</taxon>
        <taxon>Metazoa</taxon>
        <taxon>Spiralia</taxon>
        <taxon>Gnathifera</taxon>
        <taxon>Rotifera</taxon>
        <taxon>Eurotatoria</taxon>
        <taxon>Monogononta</taxon>
        <taxon>Pseudotrocha</taxon>
        <taxon>Ploima</taxon>
        <taxon>Brachionidae</taxon>
        <taxon>Brachionus</taxon>
    </lineage>
</organism>
<dbReference type="FunFam" id="3.30.830.10:FF:000004">
    <property type="entry name" value="Putative insulin-degrading enzyme"/>
    <property type="match status" value="1"/>
</dbReference>
<evidence type="ECO:0000256" key="6">
    <source>
        <dbReference type="ARBA" id="ARBA00023049"/>
    </source>
</evidence>
<dbReference type="FunFam" id="3.30.830.10:FF:000005">
    <property type="entry name" value="nardilysin isoform X1"/>
    <property type="match status" value="1"/>
</dbReference>
<evidence type="ECO:0000313" key="18">
    <source>
        <dbReference type="Proteomes" id="UP000663879"/>
    </source>
</evidence>
<evidence type="ECO:0000259" key="15">
    <source>
        <dbReference type="Pfam" id="PF16187"/>
    </source>
</evidence>
<evidence type="ECO:0000256" key="12">
    <source>
        <dbReference type="RuleBase" id="RU004447"/>
    </source>
</evidence>
<keyword evidence="6" id="KW-0482">Metalloprotease</keyword>
<evidence type="ECO:0000256" key="11">
    <source>
        <dbReference type="ARBA" id="ARBA00080349"/>
    </source>
</evidence>
<evidence type="ECO:0000256" key="1">
    <source>
        <dbReference type="ARBA" id="ARBA00007261"/>
    </source>
</evidence>
<dbReference type="GO" id="GO:0005739">
    <property type="term" value="C:mitochondrion"/>
    <property type="evidence" value="ECO:0007669"/>
    <property type="project" value="TreeGrafter"/>
</dbReference>
<dbReference type="InterPro" id="IPR011765">
    <property type="entry name" value="Pept_M16_N"/>
</dbReference>